<dbReference type="InterPro" id="IPR005225">
    <property type="entry name" value="Small_GTP-bd"/>
</dbReference>
<dbReference type="InterPro" id="IPR032859">
    <property type="entry name" value="KH_dom-like"/>
</dbReference>
<feature type="binding site" evidence="8">
    <location>
        <begin position="129"/>
        <end position="132"/>
    </location>
    <ligand>
        <name>GTP</name>
        <dbReference type="ChEBI" id="CHEBI:37565"/>
        <label>1</label>
    </ligand>
</feature>
<keyword evidence="4 10" id="KW-0677">Repeat</keyword>
<proteinExistence type="inferred from homology"/>
<dbReference type="Pfam" id="PF14714">
    <property type="entry name" value="KH_dom-like"/>
    <property type="match status" value="1"/>
</dbReference>
<comment type="function">
    <text evidence="8 10">GTPase that plays an essential role in the late steps of ribosome biogenesis.</text>
</comment>
<evidence type="ECO:0000256" key="3">
    <source>
        <dbReference type="ARBA" id="ARBA00022517"/>
    </source>
</evidence>
<accession>A0A7J0BS30</accession>
<dbReference type="InterPro" id="IPR006073">
    <property type="entry name" value="GTP-bd"/>
</dbReference>
<dbReference type="NCBIfam" id="TIGR00231">
    <property type="entry name" value="small_GTP"/>
    <property type="match status" value="2"/>
</dbReference>
<dbReference type="InterPro" id="IPR027417">
    <property type="entry name" value="P-loop_NTPase"/>
</dbReference>
<dbReference type="Gene3D" id="3.30.300.20">
    <property type="match status" value="1"/>
</dbReference>
<dbReference type="PROSITE" id="PS51712">
    <property type="entry name" value="G_ENGA"/>
    <property type="match status" value="2"/>
</dbReference>
<evidence type="ECO:0000256" key="9">
    <source>
        <dbReference type="PROSITE-ProRule" id="PRU01049"/>
    </source>
</evidence>
<gene>
    <name evidence="8 12" type="primary">der</name>
    <name evidence="12" type="ORF">DSM19430T_11640</name>
</gene>
<organism evidence="12 13">
    <name type="scientific">Desulfovibrio psychrotolerans</name>
    <dbReference type="NCBI Taxonomy" id="415242"/>
    <lineage>
        <taxon>Bacteria</taxon>
        <taxon>Pseudomonadati</taxon>
        <taxon>Thermodesulfobacteriota</taxon>
        <taxon>Desulfovibrionia</taxon>
        <taxon>Desulfovibrionales</taxon>
        <taxon>Desulfovibrionaceae</taxon>
        <taxon>Desulfovibrio</taxon>
    </lineage>
</organism>
<reference evidence="12 13" key="1">
    <citation type="submission" date="2020-05" db="EMBL/GenBank/DDBJ databases">
        <title>Draft genome sequence of Desulfovibrio psychrotolerans JS1T.</title>
        <authorList>
            <person name="Ueno A."/>
            <person name="Tamazawa S."/>
            <person name="Tamamura S."/>
            <person name="Murakami T."/>
            <person name="Kiyama T."/>
            <person name="Inomata H."/>
            <person name="Amano Y."/>
            <person name="Miyakawa K."/>
            <person name="Tamaki H."/>
            <person name="Naganuma T."/>
            <person name="Kaneko K."/>
        </authorList>
    </citation>
    <scope>NUCLEOTIDE SEQUENCE [LARGE SCALE GENOMIC DNA]</scope>
    <source>
        <strain evidence="12 13">JS1</strain>
    </source>
</reference>
<feature type="domain" description="EngA-type G" evidence="11">
    <location>
        <begin position="188"/>
        <end position="361"/>
    </location>
</feature>
<name>A0A7J0BS30_9BACT</name>
<evidence type="ECO:0000256" key="4">
    <source>
        <dbReference type="ARBA" id="ARBA00022737"/>
    </source>
</evidence>
<protein>
    <recommendedName>
        <fullName evidence="2 8">GTPase Der</fullName>
    </recommendedName>
    <alternativeName>
        <fullName evidence="7 8">GTP-binding protein EngA</fullName>
    </alternativeName>
</protein>
<keyword evidence="5 8" id="KW-0547">Nucleotide-binding</keyword>
<sequence length="452" mass="51290">MYPKIALIGRPNVGKSTLFNRLIRSNRAITHDRPGVTRDRMEGTVKRDGRTWTVIDTGGIHLDESYKAAEGPSELRGFESEILRQTQEAMAECVALCLVVDGRDGLLPFDRRLAEYVRRSGLPVLLAVNKVDGGELEDQLTPEFHELGLPMLALSGEHGYNMRAFEEELRDLLPPEDQWQQLEQEAGLKLAMLGRPNAGKSSLVNAITGMNRMIVSDMAGTTRDSVDVTYVLDDKRYTFVDTAGVRRRAKITDTVERYSVNSSIKSSTKAHVTILVLDGQEGLTQQDKRLIDLLDERKTPFMVLVNKTDLVKPNELAAVKKVYKEALSYCAHVPILYVSAHTRANLKRIIPLAEQIWSECHVRVPTGQLNRVLEAIVTKQQPPVVNRVRPKFFYMTQAETNPPTFVFFVNDADRMKDAYIRYMERSLRKTFKIEHAPVRVRFRSSHTKRAKK</sequence>
<comment type="similarity">
    <text evidence="1 8 9 10">Belongs to the TRAFAC class TrmE-Era-EngA-EngB-Septin-like GTPase superfamily. EngA (Der) GTPase family.</text>
</comment>
<dbReference type="Pfam" id="PF01926">
    <property type="entry name" value="MMR_HSR1"/>
    <property type="match status" value="2"/>
</dbReference>
<keyword evidence="6 8" id="KW-0342">GTP-binding</keyword>
<dbReference type="PIRSF" id="PIRSF006485">
    <property type="entry name" value="GTP-binding_EngA"/>
    <property type="match status" value="1"/>
</dbReference>
<keyword evidence="13" id="KW-1185">Reference proteome</keyword>
<dbReference type="HAMAP" id="MF_00195">
    <property type="entry name" value="GTPase_Der"/>
    <property type="match status" value="1"/>
</dbReference>
<comment type="caution">
    <text evidence="12">The sequence shown here is derived from an EMBL/GenBank/DDBJ whole genome shotgun (WGS) entry which is preliminary data.</text>
</comment>
<evidence type="ECO:0000256" key="5">
    <source>
        <dbReference type="ARBA" id="ARBA00022741"/>
    </source>
</evidence>
<feature type="domain" description="EngA-type G" evidence="11">
    <location>
        <begin position="3"/>
        <end position="177"/>
    </location>
</feature>
<dbReference type="SUPFAM" id="SSF52540">
    <property type="entry name" value="P-loop containing nucleoside triphosphate hydrolases"/>
    <property type="match status" value="2"/>
</dbReference>
<evidence type="ECO:0000256" key="2">
    <source>
        <dbReference type="ARBA" id="ARBA00020953"/>
    </source>
</evidence>
<evidence type="ECO:0000313" key="13">
    <source>
        <dbReference type="Proteomes" id="UP000503820"/>
    </source>
</evidence>
<dbReference type="PANTHER" id="PTHR43834">
    <property type="entry name" value="GTPASE DER"/>
    <property type="match status" value="1"/>
</dbReference>
<dbReference type="CDD" id="cd01895">
    <property type="entry name" value="EngA2"/>
    <property type="match status" value="1"/>
</dbReference>
<feature type="binding site" evidence="8">
    <location>
        <begin position="241"/>
        <end position="245"/>
    </location>
    <ligand>
        <name>GTP</name>
        <dbReference type="ChEBI" id="CHEBI:37565"/>
        <label>2</label>
    </ligand>
</feature>
<dbReference type="InterPro" id="IPR016484">
    <property type="entry name" value="GTPase_Der"/>
</dbReference>
<dbReference type="EMBL" id="BLVP01000006">
    <property type="protein sequence ID" value="GFM36480.1"/>
    <property type="molecule type" value="Genomic_DNA"/>
</dbReference>
<feature type="binding site" evidence="8">
    <location>
        <begin position="9"/>
        <end position="16"/>
    </location>
    <ligand>
        <name>GTP</name>
        <dbReference type="ChEBI" id="CHEBI:37565"/>
        <label>1</label>
    </ligand>
</feature>
<dbReference type="GO" id="GO:0005525">
    <property type="term" value="F:GTP binding"/>
    <property type="evidence" value="ECO:0007669"/>
    <property type="project" value="UniProtKB-UniRule"/>
</dbReference>
<dbReference type="NCBIfam" id="TIGR03594">
    <property type="entry name" value="GTPase_EngA"/>
    <property type="match status" value="1"/>
</dbReference>
<dbReference type="InterPro" id="IPR031166">
    <property type="entry name" value="G_ENGA"/>
</dbReference>
<dbReference type="PANTHER" id="PTHR43834:SF6">
    <property type="entry name" value="GTPASE DER"/>
    <property type="match status" value="1"/>
</dbReference>
<evidence type="ECO:0000256" key="7">
    <source>
        <dbReference type="ARBA" id="ARBA00032345"/>
    </source>
</evidence>
<dbReference type="CDD" id="cd01894">
    <property type="entry name" value="EngA1"/>
    <property type="match status" value="1"/>
</dbReference>
<dbReference type="InterPro" id="IPR015946">
    <property type="entry name" value="KH_dom-like_a/b"/>
</dbReference>
<evidence type="ECO:0000256" key="6">
    <source>
        <dbReference type="ARBA" id="ARBA00023134"/>
    </source>
</evidence>
<evidence type="ECO:0000256" key="1">
    <source>
        <dbReference type="ARBA" id="ARBA00008279"/>
    </source>
</evidence>
<comment type="subunit">
    <text evidence="8">Associates with the 50S ribosomal subunit.</text>
</comment>
<dbReference type="AlphaFoldDB" id="A0A7J0BS30"/>
<keyword evidence="3 8" id="KW-0690">Ribosome biogenesis</keyword>
<dbReference type="GO" id="GO:0043022">
    <property type="term" value="F:ribosome binding"/>
    <property type="evidence" value="ECO:0007669"/>
    <property type="project" value="TreeGrafter"/>
</dbReference>
<dbReference type="GO" id="GO:0042254">
    <property type="term" value="P:ribosome biogenesis"/>
    <property type="evidence" value="ECO:0007669"/>
    <property type="project" value="UniProtKB-KW"/>
</dbReference>
<evidence type="ECO:0000256" key="8">
    <source>
        <dbReference type="HAMAP-Rule" id="MF_00195"/>
    </source>
</evidence>
<evidence type="ECO:0000259" key="11">
    <source>
        <dbReference type="PROSITE" id="PS51712"/>
    </source>
</evidence>
<feature type="binding site" evidence="8">
    <location>
        <begin position="56"/>
        <end position="60"/>
    </location>
    <ligand>
        <name>GTP</name>
        <dbReference type="ChEBI" id="CHEBI:37565"/>
        <label>1</label>
    </ligand>
</feature>
<evidence type="ECO:0000256" key="10">
    <source>
        <dbReference type="RuleBase" id="RU004481"/>
    </source>
</evidence>
<dbReference type="RefSeq" id="WP_174409153.1">
    <property type="nucleotide sequence ID" value="NZ_BLVP01000006.1"/>
</dbReference>
<dbReference type="Proteomes" id="UP000503820">
    <property type="component" value="Unassembled WGS sequence"/>
</dbReference>
<dbReference type="FunFam" id="3.30.300.20:FF:000004">
    <property type="entry name" value="GTPase Der"/>
    <property type="match status" value="1"/>
</dbReference>
<evidence type="ECO:0000313" key="12">
    <source>
        <dbReference type="EMBL" id="GFM36480.1"/>
    </source>
</evidence>
<feature type="binding site" evidence="8">
    <location>
        <begin position="194"/>
        <end position="201"/>
    </location>
    <ligand>
        <name>GTP</name>
        <dbReference type="ChEBI" id="CHEBI:37565"/>
        <label>2</label>
    </ligand>
</feature>
<dbReference type="Gene3D" id="3.40.50.300">
    <property type="entry name" value="P-loop containing nucleotide triphosphate hydrolases"/>
    <property type="match status" value="2"/>
</dbReference>
<feature type="binding site" evidence="8">
    <location>
        <begin position="306"/>
        <end position="309"/>
    </location>
    <ligand>
        <name>GTP</name>
        <dbReference type="ChEBI" id="CHEBI:37565"/>
        <label>2</label>
    </ligand>
</feature>